<dbReference type="PANTHER" id="PTHR42954:SF2">
    <property type="entry name" value="FE(2+) TRANSPORT PROTEIN A"/>
    <property type="match status" value="1"/>
</dbReference>
<proteinExistence type="predicted"/>
<evidence type="ECO:0000256" key="1">
    <source>
        <dbReference type="ARBA" id="ARBA00023004"/>
    </source>
</evidence>
<dbReference type="Proteomes" id="UP000008957">
    <property type="component" value="Chromosome"/>
</dbReference>
<dbReference type="InterPro" id="IPR007167">
    <property type="entry name" value="Fe-transptr_FeoA-like"/>
</dbReference>
<dbReference type="Gene3D" id="2.30.30.90">
    <property type="match status" value="1"/>
</dbReference>
<dbReference type="EMBL" id="FP929056">
    <property type="protein sequence ID" value="CBL28279.1"/>
    <property type="molecule type" value="Genomic_DNA"/>
</dbReference>
<reference evidence="3 4" key="2">
    <citation type="submission" date="2010-03" db="EMBL/GenBank/DDBJ databases">
        <authorList>
            <person name="Pajon A."/>
        </authorList>
    </citation>
    <scope>NUCLEOTIDE SEQUENCE [LARGE SCALE GENOMIC DNA]</scope>
    <source>
        <strain evidence="3 4">SGP1</strain>
    </source>
</reference>
<dbReference type="SUPFAM" id="SSF50037">
    <property type="entry name" value="C-terminal domain of transcriptional repressors"/>
    <property type="match status" value="1"/>
</dbReference>
<evidence type="ECO:0000313" key="4">
    <source>
        <dbReference type="Proteomes" id="UP000008957"/>
    </source>
</evidence>
<dbReference type="InterPro" id="IPR038157">
    <property type="entry name" value="FeoA_core_dom"/>
</dbReference>
<sequence>MSEVTLAELAPGESGMVVGIKGRGMLAQRLVDMGLYPGVAARVVRRAPLGDPIEVDAEGALVNLRYEEAHFVKMKKLNNGQDE</sequence>
<feature type="domain" description="Ferrous iron transporter FeoA-like" evidence="2">
    <location>
        <begin position="4"/>
        <end position="76"/>
    </location>
</feature>
<name>A0AB94IX21_9BACT</name>
<dbReference type="RefSeq" id="WP_015556426.1">
    <property type="nucleotide sequence ID" value="NC_021038.1"/>
</dbReference>
<dbReference type="GO" id="GO:0046914">
    <property type="term" value="F:transition metal ion binding"/>
    <property type="evidence" value="ECO:0007669"/>
    <property type="project" value="InterPro"/>
</dbReference>
<evidence type="ECO:0000313" key="3">
    <source>
        <dbReference type="EMBL" id="CBL28279.1"/>
    </source>
</evidence>
<protein>
    <submittedName>
        <fullName evidence="3">Fe2+ transport system protein A</fullName>
    </submittedName>
</protein>
<organism evidence="3 4">
    <name type="scientific">Fretibacterium fastidiosum</name>
    <dbReference type="NCBI Taxonomy" id="651822"/>
    <lineage>
        <taxon>Bacteria</taxon>
        <taxon>Thermotogati</taxon>
        <taxon>Synergistota</taxon>
        <taxon>Synergistia</taxon>
        <taxon>Synergistales</taxon>
        <taxon>Aminobacteriaceae</taxon>
        <taxon>Fretibacterium</taxon>
    </lineage>
</organism>
<dbReference type="AlphaFoldDB" id="A0AB94IX21"/>
<keyword evidence="4" id="KW-1185">Reference proteome</keyword>
<dbReference type="Pfam" id="PF04023">
    <property type="entry name" value="FeoA"/>
    <property type="match status" value="1"/>
</dbReference>
<reference evidence="4" key="1">
    <citation type="submission" date="2010-03" db="EMBL/GenBank/DDBJ databases">
        <title>The genome sequence of Synergistetes sp. SGP1.</title>
        <authorList>
            <consortium name="metaHIT consortium -- http://www.metahit.eu/"/>
            <person name="Pajon A."/>
            <person name="Turner K."/>
            <person name="Parkhill J."/>
            <person name="Wade W."/>
            <person name="Vartoukian S."/>
        </authorList>
    </citation>
    <scope>NUCLEOTIDE SEQUENCE [LARGE SCALE GENOMIC DNA]</scope>
    <source>
        <strain evidence="4">SGP1</strain>
    </source>
</reference>
<dbReference type="InterPro" id="IPR052713">
    <property type="entry name" value="FeoA"/>
</dbReference>
<accession>A0AB94IX21</accession>
<dbReference type="SMART" id="SM00899">
    <property type="entry name" value="FeoA"/>
    <property type="match status" value="1"/>
</dbReference>
<dbReference type="PANTHER" id="PTHR42954">
    <property type="entry name" value="FE(2+) TRANSPORT PROTEIN A"/>
    <property type="match status" value="1"/>
</dbReference>
<keyword evidence="1" id="KW-0408">Iron</keyword>
<dbReference type="KEGG" id="sbr:SY1_10830"/>
<dbReference type="InterPro" id="IPR008988">
    <property type="entry name" value="Transcriptional_repressor_C"/>
</dbReference>
<gene>
    <name evidence="3" type="ORF">SY1_10830</name>
</gene>
<evidence type="ECO:0000259" key="2">
    <source>
        <dbReference type="SMART" id="SM00899"/>
    </source>
</evidence>